<accession>A0A5E4RZ29</accession>
<dbReference type="AlphaFoldDB" id="A0A5E4RZ29"/>
<dbReference type="Proteomes" id="UP000383971">
    <property type="component" value="Unassembled WGS sequence"/>
</dbReference>
<dbReference type="RefSeq" id="WP_150583509.1">
    <property type="nucleotide sequence ID" value="NZ_CABPSE010000001.1"/>
</dbReference>
<proteinExistence type="predicted"/>
<organism evidence="1 2">
    <name type="scientific">Pandoraea communis</name>
    <dbReference type="NCBI Taxonomy" id="2508297"/>
    <lineage>
        <taxon>Bacteria</taxon>
        <taxon>Pseudomonadati</taxon>
        <taxon>Pseudomonadota</taxon>
        <taxon>Betaproteobacteria</taxon>
        <taxon>Burkholderiales</taxon>
        <taxon>Burkholderiaceae</taxon>
        <taxon>Pandoraea</taxon>
    </lineage>
</organism>
<name>A0A5E4RZ29_9BURK</name>
<gene>
    <name evidence="1" type="ORF">PCO31111_00502</name>
</gene>
<evidence type="ECO:0000313" key="2">
    <source>
        <dbReference type="Proteomes" id="UP000383971"/>
    </source>
</evidence>
<reference evidence="1 2" key="1">
    <citation type="submission" date="2019-08" db="EMBL/GenBank/DDBJ databases">
        <authorList>
            <person name="Peeters C."/>
        </authorList>
    </citation>
    <scope>NUCLEOTIDE SEQUENCE [LARGE SCALE GENOMIC DNA]</scope>
    <source>
        <strain evidence="1 2">LMG 31111</strain>
    </source>
</reference>
<keyword evidence="2" id="KW-1185">Reference proteome</keyword>
<sequence>MSQITTSLPLDSISAALLTPTALELLDGESITFSWHDDMSDALQQGARDIQPMQEALRRHSRFGSSEPLQMGSACCCCTPACCCTAVAVVKAAA</sequence>
<evidence type="ECO:0000313" key="1">
    <source>
        <dbReference type="EMBL" id="VVD68716.1"/>
    </source>
</evidence>
<protein>
    <submittedName>
        <fullName evidence="1">Uncharacterized protein</fullName>
    </submittedName>
</protein>
<dbReference type="EMBL" id="CABPSE010000001">
    <property type="protein sequence ID" value="VVD68716.1"/>
    <property type="molecule type" value="Genomic_DNA"/>
</dbReference>